<reference evidence="15" key="1">
    <citation type="thesis" date="2020" institute="ProQuest LLC" country="789 East Eisenhower Parkway, Ann Arbor, MI, USA">
        <title>Comparative Genomics and Chromosome Evolution.</title>
        <authorList>
            <person name="Mudd A.B."/>
        </authorList>
    </citation>
    <scope>NUCLEOTIDE SEQUENCE</scope>
    <source>
        <strain evidence="15">237g6f4</strain>
        <tissue evidence="15">Blood</tissue>
    </source>
</reference>
<feature type="transmembrane region" description="Helical" evidence="12">
    <location>
        <begin position="58"/>
        <end position="78"/>
    </location>
</feature>
<dbReference type="GO" id="GO:0004930">
    <property type="term" value="F:G protein-coupled receptor activity"/>
    <property type="evidence" value="ECO:0007669"/>
    <property type="project" value="UniProtKB-KW"/>
</dbReference>
<dbReference type="InterPro" id="IPR017452">
    <property type="entry name" value="GPCR_Rhodpsn_7TM"/>
</dbReference>
<evidence type="ECO:0000256" key="9">
    <source>
        <dbReference type="ARBA" id="ARBA00023170"/>
    </source>
</evidence>
<gene>
    <name evidence="15" type="ORF">GDO81_021452</name>
    <name evidence="14" type="ORF">GDO81_021454</name>
</gene>
<protein>
    <recommendedName>
        <fullName evidence="13">G-protein coupled receptors family 1 profile domain-containing protein</fullName>
    </recommendedName>
</protein>
<keyword evidence="16" id="KW-1185">Reference proteome</keyword>
<dbReference type="InterPro" id="IPR050516">
    <property type="entry name" value="Olfactory_GPCR"/>
</dbReference>
<dbReference type="AlphaFoldDB" id="A0AAV6YV81"/>
<comment type="caution">
    <text evidence="15">The sequence shown here is derived from an EMBL/GenBank/DDBJ whole genome shotgun (WGS) entry which is preliminary data.</text>
</comment>
<comment type="subcellular location">
    <subcellularLocation>
        <location evidence="1">Cell membrane</location>
        <topology evidence="1">Multi-pass membrane protein</topology>
    </subcellularLocation>
</comment>
<evidence type="ECO:0000313" key="16">
    <source>
        <dbReference type="Proteomes" id="UP000824782"/>
    </source>
</evidence>
<dbReference type="EMBL" id="WNYA01016442">
    <property type="protein sequence ID" value="KAG8539097.1"/>
    <property type="molecule type" value="Genomic_DNA"/>
</dbReference>
<dbReference type="GO" id="GO:0005886">
    <property type="term" value="C:plasma membrane"/>
    <property type="evidence" value="ECO:0007669"/>
    <property type="project" value="UniProtKB-SubCell"/>
</dbReference>
<proteinExistence type="predicted"/>
<keyword evidence="7" id="KW-0297">G-protein coupled receptor</keyword>
<dbReference type="CDD" id="cd13954">
    <property type="entry name" value="7tmA_OR"/>
    <property type="match status" value="1"/>
</dbReference>
<dbReference type="SUPFAM" id="SSF81321">
    <property type="entry name" value="Family A G protein-coupled receptor-like"/>
    <property type="match status" value="1"/>
</dbReference>
<feature type="transmembrane region" description="Helical" evidence="12">
    <location>
        <begin position="197"/>
        <end position="226"/>
    </location>
</feature>
<sequence length="312" mass="36023">MNLLNRSHEDDFIILGFYEYPHLQILLFFVFMTLYILCSLENIILIVIIFADSHLHRPMYFFLCNLSSVDFFFVSLIIPKLLLTLLDVRSTPYLQCLTQFYVYSVLQCDELITLTVMSYDRYVAICNPLHYNFVLSRKIIALLVAVTWILSLLFPVPNLSMIVLWFPFCKDHIIDHVLCDLEPLLTLLCGDLTQMRFYIRIVGSLVVGPAFLLTVTSYIFIIFVILKIKSSEGRFKAFSTCSSHLSVITILYMILVCGYLFPKNYSNNTKITSLLNTVLIPILNPLLYSLRNAEVKAALQRCFTKICLQITV</sequence>
<dbReference type="PANTHER" id="PTHR26452">
    <property type="entry name" value="OLFACTORY RECEPTOR"/>
    <property type="match status" value="1"/>
</dbReference>
<evidence type="ECO:0000256" key="6">
    <source>
        <dbReference type="ARBA" id="ARBA00022989"/>
    </source>
</evidence>
<evidence type="ECO:0000259" key="13">
    <source>
        <dbReference type="PROSITE" id="PS50262"/>
    </source>
</evidence>
<accession>A0AAV6YV81</accession>
<organism evidence="15 16">
    <name type="scientific">Engystomops pustulosus</name>
    <name type="common">Tungara frog</name>
    <name type="synonym">Physalaemus pustulosus</name>
    <dbReference type="NCBI Taxonomy" id="76066"/>
    <lineage>
        <taxon>Eukaryota</taxon>
        <taxon>Metazoa</taxon>
        <taxon>Chordata</taxon>
        <taxon>Craniata</taxon>
        <taxon>Vertebrata</taxon>
        <taxon>Euteleostomi</taxon>
        <taxon>Amphibia</taxon>
        <taxon>Batrachia</taxon>
        <taxon>Anura</taxon>
        <taxon>Neobatrachia</taxon>
        <taxon>Hyloidea</taxon>
        <taxon>Leptodactylidae</taxon>
        <taxon>Leiuperinae</taxon>
        <taxon>Engystomops</taxon>
    </lineage>
</organism>
<evidence type="ECO:0000256" key="5">
    <source>
        <dbReference type="ARBA" id="ARBA00022725"/>
    </source>
</evidence>
<evidence type="ECO:0000256" key="10">
    <source>
        <dbReference type="ARBA" id="ARBA00023180"/>
    </source>
</evidence>
<keyword evidence="9" id="KW-0675">Receptor</keyword>
<feature type="transmembrane region" description="Helical" evidence="12">
    <location>
        <begin position="25"/>
        <end position="51"/>
    </location>
</feature>
<dbReference type="Pfam" id="PF13853">
    <property type="entry name" value="7tm_4"/>
    <property type="match status" value="1"/>
</dbReference>
<keyword evidence="4 12" id="KW-0812">Transmembrane</keyword>
<evidence type="ECO:0000256" key="1">
    <source>
        <dbReference type="ARBA" id="ARBA00004651"/>
    </source>
</evidence>
<evidence type="ECO:0000313" key="15">
    <source>
        <dbReference type="EMBL" id="KAG8539099.1"/>
    </source>
</evidence>
<keyword evidence="2" id="KW-1003">Cell membrane</keyword>
<evidence type="ECO:0000256" key="4">
    <source>
        <dbReference type="ARBA" id="ARBA00022692"/>
    </source>
</evidence>
<evidence type="ECO:0000256" key="3">
    <source>
        <dbReference type="ARBA" id="ARBA00022606"/>
    </source>
</evidence>
<keyword evidence="8 12" id="KW-0472">Membrane</keyword>
<dbReference type="InterPro" id="IPR000276">
    <property type="entry name" value="GPCR_Rhodpsn"/>
</dbReference>
<feature type="transmembrane region" description="Helical" evidence="12">
    <location>
        <begin position="140"/>
        <end position="166"/>
    </location>
</feature>
<dbReference type="EMBL" id="WNYA01016433">
    <property type="protein sequence ID" value="KAG8539099.1"/>
    <property type="molecule type" value="Genomic_DNA"/>
</dbReference>
<dbReference type="FunFam" id="1.20.1070.10:FF:000010">
    <property type="entry name" value="Olfactory receptor"/>
    <property type="match status" value="1"/>
</dbReference>
<keyword evidence="10" id="KW-0325">Glycoprotein</keyword>
<feature type="domain" description="G-protein coupled receptors family 1 profile" evidence="13">
    <location>
        <begin position="41"/>
        <end position="288"/>
    </location>
</feature>
<evidence type="ECO:0000313" key="14">
    <source>
        <dbReference type="EMBL" id="KAG8539097.1"/>
    </source>
</evidence>
<name>A0AAV6YV81_ENGPU</name>
<evidence type="ECO:0000256" key="2">
    <source>
        <dbReference type="ARBA" id="ARBA00022475"/>
    </source>
</evidence>
<feature type="transmembrane region" description="Helical" evidence="12">
    <location>
        <begin position="238"/>
        <end position="261"/>
    </location>
</feature>
<dbReference type="PRINTS" id="PR00245">
    <property type="entry name" value="OLFACTORYR"/>
</dbReference>
<evidence type="ECO:0000256" key="12">
    <source>
        <dbReference type="SAM" id="Phobius"/>
    </source>
</evidence>
<dbReference type="GO" id="GO:0004984">
    <property type="term" value="F:olfactory receptor activity"/>
    <property type="evidence" value="ECO:0007669"/>
    <property type="project" value="InterPro"/>
</dbReference>
<feature type="non-terminal residue" evidence="15">
    <location>
        <position position="312"/>
    </location>
</feature>
<keyword evidence="3" id="KW-0716">Sensory transduction</keyword>
<dbReference type="PROSITE" id="PS50262">
    <property type="entry name" value="G_PROTEIN_RECEP_F1_2"/>
    <property type="match status" value="1"/>
</dbReference>
<keyword evidence="11" id="KW-0807">Transducer</keyword>
<dbReference type="Gene3D" id="1.20.1070.10">
    <property type="entry name" value="Rhodopsin 7-helix transmembrane proteins"/>
    <property type="match status" value="1"/>
</dbReference>
<evidence type="ECO:0000256" key="11">
    <source>
        <dbReference type="ARBA" id="ARBA00023224"/>
    </source>
</evidence>
<keyword evidence="5" id="KW-0552">Olfaction</keyword>
<dbReference type="Proteomes" id="UP000824782">
    <property type="component" value="Unassembled WGS sequence"/>
</dbReference>
<evidence type="ECO:0000256" key="8">
    <source>
        <dbReference type="ARBA" id="ARBA00023136"/>
    </source>
</evidence>
<dbReference type="InterPro" id="IPR000725">
    <property type="entry name" value="Olfact_rcpt"/>
</dbReference>
<keyword evidence="6 12" id="KW-1133">Transmembrane helix</keyword>
<evidence type="ECO:0000256" key="7">
    <source>
        <dbReference type="ARBA" id="ARBA00023040"/>
    </source>
</evidence>
<dbReference type="PRINTS" id="PR00237">
    <property type="entry name" value="GPCRRHODOPSN"/>
</dbReference>